<dbReference type="PANTHER" id="PTHR32089">
    <property type="entry name" value="METHYL-ACCEPTING CHEMOTAXIS PROTEIN MCPB"/>
    <property type="match status" value="1"/>
</dbReference>
<dbReference type="PANTHER" id="PTHR32089:SF112">
    <property type="entry name" value="LYSOZYME-LIKE PROTEIN-RELATED"/>
    <property type="match status" value="1"/>
</dbReference>
<sequence>MQKVAHILKERLVFAEIDGNVIAELRLVWPHIEREIDPILEAFYNHLRKNPQMASMLGNQQSRLESAQKTHWAKLFKNGFDTEIEAARAGDAGKGFAVVAAEVKELATQTSKATEEISNQVSEIQGATSGAVRSIERIAETVRNLDEVTASIAAAVEEQGAATDEISSSVQAVARGAENLSANIVGVQSAIVTSDETASQFLSASESMNANTKRISTNIEGFFKAVKALA</sequence>
<keyword evidence="3 5" id="KW-0807">Transducer</keyword>
<dbReference type="InterPro" id="IPR004090">
    <property type="entry name" value="Chemotax_Me-accpt_rcpt"/>
</dbReference>
<evidence type="ECO:0000313" key="9">
    <source>
        <dbReference type="Proteomes" id="UP000598467"/>
    </source>
</evidence>
<evidence type="ECO:0000259" key="6">
    <source>
        <dbReference type="PROSITE" id="PS50111"/>
    </source>
</evidence>
<dbReference type="InterPro" id="IPR000727">
    <property type="entry name" value="T_SNARE_dom"/>
</dbReference>
<evidence type="ECO:0000259" key="7">
    <source>
        <dbReference type="PROSITE" id="PS50192"/>
    </source>
</evidence>
<dbReference type="Gene3D" id="1.10.490.10">
    <property type="entry name" value="Globins"/>
    <property type="match status" value="1"/>
</dbReference>
<dbReference type="GO" id="GO:0006935">
    <property type="term" value="P:chemotaxis"/>
    <property type="evidence" value="ECO:0007669"/>
    <property type="project" value="InterPro"/>
</dbReference>
<dbReference type="SUPFAM" id="SSF46458">
    <property type="entry name" value="Globin-like"/>
    <property type="match status" value="1"/>
</dbReference>
<evidence type="ECO:0000256" key="3">
    <source>
        <dbReference type="ARBA" id="ARBA00023224"/>
    </source>
</evidence>
<organism evidence="8 9">
    <name type="scientific">Roseibium aggregatum</name>
    <dbReference type="NCBI Taxonomy" id="187304"/>
    <lineage>
        <taxon>Bacteria</taxon>
        <taxon>Pseudomonadati</taxon>
        <taxon>Pseudomonadota</taxon>
        <taxon>Alphaproteobacteria</taxon>
        <taxon>Hyphomicrobiales</taxon>
        <taxon>Stappiaceae</taxon>
        <taxon>Roseibium</taxon>
    </lineage>
</organism>
<dbReference type="GO" id="GO:0019825">
    <property type="term" value="F:oxygen binding"/>
    <property type="evidence" value="ECO:0007669"/>
    <property type="project" value="InterPro"/>
</dbReference>
<dbReference type="InterPro" id="IPR004089">
    <property type="entry name" value="MCPsignal_dom"/>
</dbReference>
<keyword evidence="2" id="KW-0472">Membrane</keyword>
<dbReference type="SUPFAM" id="SSF58104">
    <property type="entry name" value="Methyl-accepting chemotaxis protein (MCP) signaling domain"/>
    <property type="match status" value="1"/>
</dbReference>
<dbReference type="GO" id="GO:0007165">
    <property type="term" value="P:signal transduction"/>
    <property type="evidence" value="ECO:0007669"/>
    <property type="project" value="UniProtKB-KW"/>
</dbReference>
<dbReference type="PROSITE" id="PS50192">
    <property type="entry name" value="T_SNARE"/>
    <property type="match status" value="1"/>
</dbReference>
<dbReference type="PRINTS" id="PR00260">
    <property type="entry name" value="CHEMTRNSDUCR"/>
</dbReference>
<dbReference type="AlphaFoldDB" id="A0A926P007"/>
<dbReference type="InterPro" id="IPR009050">
    <property type="entry name" value="Globin-like_sf"/>
</dbReference>
<dbReference type="GO" id="GO:0005886">
    <property type="term" value="C:plasma membrane"/>
    <property type="evidence" value="ECO:0007669"/>
    <property type="project" value="UniProtKB-SubCell"/>
</dbReference>
<keyword evidence="2" id="KW-0997">Cell inner membrane</keyword>
<name>A0A926P007_9HYPH</name>
<dbReference type="Proteomes" id="UP000598467">
    <property type="component" value="Unassembled WGS sequence"/>
</dbReference>
<dbReference type="InterPro" id="IPR039379">
    <property type="entry name" value="Protoglobin_sensor_dom"/>
</dbReference>
<gene>
    <name evidence="8" type="ORF">HK439_25085</name>
</gene>
<dbReference type="CDD" id="cd01068">
    <property type="entry name" value="globin_sensor"/>
    <property type="match status" value="1"/>
</dbReference>
<dbReference type="RefSeq" id="WP_190294234.1">
    <property type="nucleotide sequence ID" value="NZ_JABFCZ010000042.1"/>
</dbReference>
<dbReference type="InterPro" id="IPR012292">
    <property type="entry name" value="Globin/Proto"/>
</dbReference>
<dbReference type="GO" id="GO:0004888">
    <property type="term" value="F:transmembrane signaling receptor activity"/>
    <property type="evidence" value="ECO:0007669"/>
    <property type="project" value="InterPro"/>
</dbReference>
<dbReference type="GO" id="GO:0020037">
    <property type="term" value="F:heme binding"/>
    <property type="evidence" value="ECO:0007669"/>
    <property type="project" value="InterPro"/>
</dbReference>
<comment type="caution">
    <text evidence="8">The sequence shown here is derived from an EMBL/GenBank/DDBJ whole genome shotgun (WGS) entry which is preliminary data.</text>
</comment>
<evidence type="ECO:0000256" key="1">
    <source>
        <dbReference type="ARBA" id="ARBA00004429"/>
    </source>
</evidence>
<dbReference type="PROSITE" id="PS50111">
    <property type="entry name" value="CHEMOTAXIS_TRANSDUC_2"/>
    <property type="match status" value="1"/>
</dbReference>
<comment type="similarity">
    <text evidence="4">Belongs to the methyl-accepting chemotaxis (MCP) protein family.</text>
</comment>
<keyword evidence="2" id="KW-1003">Cell membrane</keyword>
<dbReference type="Pfam" id="PF00015">
    <property type="entry name" value="MCPsignal"/>
    <property type="match status" value="1"/>
</dbReference>
<evidence type="ECO:0000313" key="8">
    <source>
        <dbReference type="EMBL" id="MBD1549544.1"/>
    </source>
</evidence>
<dbReference type="Gene3D" id="1.10.287.950">
    <property type="entry name" value="Methyl-accepting chemotaxis protein"/>
    <property type="match status" value="1"/>
</dbReference>
<accession>A0A926P007</accession>
<dbReference type="SMART" id="SM00283">
    <property type="entry name" value="MA"/>
    <property type="match status" value="1"/>
</dbReference>
<evidence type="ECO:0000256" key="2">
    <source>
        <dbReference type="ARBA" id="ARBA00022519"/>
    </source>
</evidence>
<feature type="domain" description="Methyl-accepting transducer" evidence="6">
    <location>
        <begin position="67"/>
        <end position="216"/>
    </location>
</feature>
<reference evidence="8" key="1">
    <citation type="submission" date="2020-05" db="EMBL/GenBank/DDBJ databases">
        <title>Identification of trans-AT polyketide cluster in two marine bacteria, producers of a novel glutaramide-containing polyketide sesbanimide D and analogs.</title>
        <authorList>
            <person name="Kacar D."/>
            <person name="Rodriguez P."/>
            <person name="Canedo L."/>
            <person name="Gonzalez E."/>
            <person name="Galan B."/>
            <person name="De La Calle F."/>
            <person name="Garcia J.L."/>
        </authorList>
    </citation>
    <scope>NUCLEOTIDE SEQUENCE</scope>
    <source>
        <strain evidence="8">PHM038</strain>
    </source>
</reference>
<proteinExistence type="inferred from homology"/>
<evidence type="ECO:0000256" key="5">
    <source>
        <dbReference type="PROSITE-ProRule" id="PRU00284"/>
    </source>
</evidence>
<comment type="subcellular location">
    <subcellularLocation>
        <location evidence="1">Cell inner membrane</location>
        <topology evidence="1">Multi-pass membrane protein</topology>
    </subcellularLocation>
</comment>
<protein>
    <submittedName>
        <fullName evidence="8">Globin-coupled sensor protein</fullName>
    </submittedName>
</protein>
<evidence type="ECO:0000256" key="4">
    <source>
        <dbReference type="ARBA" id="ARBA00029447"/>
    </source>
</evidence>
<dbReference type="EMBL" id="JABFCZ010000042">
    <property type="protein sequence ID" value="MBD1549544.1"/>
    <property type="molecule type" value="Genomic_DNA"/>
</dbReference>
<feature type="domain" description="T-SNARE coiled-coil homology" evidence="7">
    <location>
        <begin position="133"/>
        <end position="187"/>
    </location>
</feature>